<dbReference type="OrthoDB" id="3335358at2759"/>
<name>C1DY81_MICCC</name>
<organism evidence="1 2">
    <name type="scientific">Micromonas commoda (strain RCC299 / NOUM17 / CCMP2709)</name>
    <name type="common">Picoplanktonic green alga</name>
    <dbReference type="NCBI Taxonomy" id="296587"/>
    <lineage>
        <taxon>Eukaryota</taxon>
        <taxon>Viridiplantae</taxon>
        <taxon>Chlorophyta</taxon>
        <taxon>Mamiellophyceae</taxon>
        <taxon>Mamiellales</taxon>
        <taxon>Mamiellaceae</taxon>
        <taxon>Micromonas</taxon>
    </lineage>
</organism>
<keyword evidence="2" id="KW-1185">Reference proteome</keyword>
<dbReference type="eggNOG" id="ENOG502T0ZR">
    <property type="taxonomic scope" value="Eukaryota"/>
</dbReference>
<dbReference type="KEGG" id="mis:MICPUN_56029"/>
<gene>
    <name evidence="1" type="ORF">MICPUN_56029</name>
</gene>
<evidence type="ECO:0008006" key="3">
    <source>
        <dbReference type="Google" id="ProtNLM"/>
    </source>
</evidence>
<dbReference type="Gene3D" id="3.20.170.20">
    <property type="entry name" value="Protein of unknown function DUF952"/>
    <property type="match status" value="1"/>
</dbReference>
<accession>C1DY81</accession>
<dbReference type="RefSeq" id="XP_002499641.1">
    <property type="nucleotide sequence ID" value="XM_002499595.1"/>
</dbReference>
<dbReference type="SUPFAM" id="SSF56399">
    <property type="entry name" value="ADP-ribosylation"/>
    <property type="match status" value="1"/>
</dbReference>
<dbReference type="PANTHER" id="PTHR34129:SF1">
    <property type="entry name" value="DUF952 DOMAIN-CONTAINING PROTEIN"/>
    <property type="match status" value="1"/>
</dbReference>
<dbReference type="OMA" id="TTGPERI"/>
<dbReference type="Pfam" id="PF06108">
    <property type="entry name" value="DUF952"/>
    <property type="match status" value="1"/>
</dbReference>
<dbReference type="InterPro" id="IPR009297">
    <property type="entry name" value="DUF952"/>
</dbReference>
<dbReference type="AlphaFoldDB" id="C1DY81"/>
<dbReference type="EMBL" id="CP001323">
    <property type="protein sequence ID" value="ACO60899.1"/>
    <property type="molecule type" value="Genomic_DNA"/>
</dbReference>
<dbReference type="GeneID" id="8241316"/>
<dbReference type="Proteomes" id="UP000002009">
    <property type="component" value="Chromosome 2"/>
</dbReference>
<sequence length="140" mass="14949">MATSTAPPGMETIWKIVTPDDLAAWKAAGVMTGSDLDKADGFIHSSNGDMVKKVARLFFSDRGDCLLLRMVPGSWDRAVTWVPDEPEGKKPPTDGGVVIHHLNDGCSHVFAAEPLPMSVVTQVLPMPLGEDGAHVFPEGV</sequence>
<dbReference type="InParanoid" id="C1DY81"/>
<evidence type="ECO:0000313" key="1">
    <source>
        <dbReference type="EMBL" id="ACO60899.1"/>
    </source>
</evidence>
<protein>
    <recommendedName>
        <fullName evidence="3">DUF952 domain-containing protein</fullName>
    </recommendedName>
</protein>
<proteinExistence type="predicted"/>
<evidence type="ECO:0000313" key="2">
    <source>
        <dbReference type="Proteomes" id="UP000002009"/>
    </source>
</evidence>
<reference evidence="1 2" key="1">
    <citation type="journal article" date="2009" name="Science">
        <title>Green evolution and dynamic adaptations revealed by genomes of the marine picoeukaryotes Micromonas.</title>
        <authorList>
            <person name="Worden A.Z."/>
            <person name="Lee J.H."/>
            <person name="Mock T."/>
            <person name="Rouze P."/>
            <person name="Simmons M.P."/>
            <person name="Aerts A.L."/>
            <person name="Allen A.E."/>
            <person name="Cuvelier M.L."/>
            <person name="Derelle E."/>
            <person name="Everett M.V."/>
            <person name="Foulon E."/>
            <person name="Grimwood J."/>
            <person name="Gundlach H."/>
            <person name="Henrissat B."/>
            <person name="Napoli C."/>
            <person name="McDonald S.M."/>
            <person name="Parker M.S."/>
            <person name="Rombauts S."/>
            <person name="Salamov A."/>
            <person name="Von Dassow P."/>
            <person name="Badger J.H."/>
            <person name="Coutinho P.M."/>
            <person name="Demir E."/>
            <person name="Dubchak I."/>
            <person name="Gentemann C."/>
            <person name="Eikrem W."/>
            <person name="Gready J.E."/>
            <person name="John U."/>
            <person name="Lanier W."/>
            <person name="Lindquist E.A."/>
            <person name="Lucas S."/>
            <person name="Mayer K.F."/>
            <person name="Moreau H."/>
            <person name="Not F."/>
            <person name="Otillar R."/>
            <person name="Panaud O."/>
            <person name="Pangilinan J."/>
            <person name="Paulsen I."/>
            <person name="Piegu B."/>
            <person name="Poliakov A."/>
            <person name="Robbens S."/>
            <person name="Schmutz J."/>
            <person name="Toulza E."/>
            <person name="Wyss T."/>
            <person name="Zelensky A."/>
            <person name="Zhou K."/>
            <person name="Armbrust E.V."/>
            <person name="Bhattacharya D."/>
            <person name="Goodenough U.W."/>
            <person name="Van de Peer Y."/>
            <person name="Grigoriev I.V."/>
        </authorList>
    </citation>
    <scope>NUCLEOTIDE SEQUENCE [LARGE SCALE GENOMIC DNA]</scope>
    <source>
        <strain evidence="2">RCC299 / NOUM17</strain>
    </source>
</reference>
<dbReference type="PANTHER" id="PTHR34129">
    <property type="entry name" value="BLR1139 PROTEIN"/>
    <property type="match status" value="1"/>
</dbReference>